<reference evidence="2 3" key="1">
    <citation type="submission" date="2019-08" db="EMBL/GenBank/DDBJ databases">
        <title>Bacillus genomes from the desert of Cuatro Cienegas, Coahuila.</title>
        <authorList>
            <person name="Olmedo-Alvarez G."/>
        </authorList>
    </citation>
    <scope>NUCLEOTIDE SEQUENCE [LARGE SCALE GENOMIC DNA]</scope>
    <source>
        <strain evidence="2 3">CH128b_4D</strain>
    </source>
</reference>
<dbReference type="Proteomes" id="UP000325182">
    <property type="component" value="Unassembled WGS sequence"/>
</dbReference>
<dbReference type="AlphaFoldDB" id="A0A5D4MI49"/>
<keyword evidence="1" id="KW-0472">Membrane</keyword>
<accession>A0A5D4MI49</accession>
<evidence type="ECO:0000256" key="1">
    <source>
        <dbReference type="SAM" id="Phobius"/>
    </source>
</evidence>
<sequence>MKNQDFSKLFDEVDKKENSSIEFETVWRKANRKNWTRKYFQSLKYNLALLCTLLILTPVIGSYLVQSSPEDKYNEASLYNGQSVIQATTMRKGQEAIMEGESSLPDGTILEASLVGTDLQTIIREEEISIGKGGAFSKSFAIPDTRKDYVILLELFPHTQKPSIQKMIGRKGENLYNSSQVAGVYHYFIDKELYTGFKLYGNIDRKIINTERIMFGSLKSAMP</sequence>
<protein>
    <submittedName>
        <fullName evidence="2">Uncharacterized protein</fullName>
    </submittedName>
</protein>
<dbReference type="RefSeq" id="WP_148952756.1">
    <property type="nucleotide sequence ID" value="NZ_VTEG01000001.1"/>
</dbReference>
<keyword evidence="1" id="KW-0812">Transmembrane</keyword>
<keyword evidence="1" id="KW-1133">Transmembrane helix</keyword>
<gene>
    <name evidence="2" type="ORF">FZC84_01865</name>
</gene>
<evidence type="ECO:0000313" key="2">
    <source>
        <dbReference type="EMBL" id="TYS01423.1"/>
    </source>
</evidence>
<feature type="transmembrane region" description="Helical" evidence="1">
    <location>
        <begin position="47"/>
        <end position="65"/>
    </location>
</feature>
<proteinExistence type="predicted"/>
<dbReference type="EMBL" id="VTEG01000001">
    <property type="protein sequence ID" value="TYS01423.1"/>
    <property type="molecule type" value="Genomic_DNA"/>
</dbReference>
<evidence type="ECO:0000313" key="3">
    <source>
        <dbReference type="Proteomes" id="UP000325182"/>
    </source>
</evidence>
<organism evidence="2 3">
    <name type="scientific">Rossellomorea vietnamensis</name>
    <dbReference type="NCBI Taxonomy" id="218284"/>
    <lineage>
        <taxon>Bacteria</taxon>
        <taxon>Bacillati</taxon>
        <taxon>Bacillota</taxon>
        <taxon>Bacilli</taxon>
        <taxon>Bacillales</taxon>
        <taxon>Bacillaceae</taxon>
        <taxon>Rossellomorea</taxon>
    </lineage>
</organism>
<comment type="caution">
    <text evidence="2">The sequence shown here is derived from an EMBL/GenBank/DDBJ whole genome shotgun (WGS) entry which is preliminary data.</text>
</comment>
<name>A0A5D4MI49_9BACI</name>